<accession>A0A917FVS3</accession>
<dbReference type="Gene3D" id="1.10.1040.10">
    <property type="entry name" value="N-(1-d-carboxylethyl)-l-norvaline Dehydrogenase, domain 2"/>
    <property type="match status" value="1"/>
</dbReference>
<protein>
    <submittedName>
        <fullName evidence="8">3-hydroxybutyryl-CoA dehydrogenase</fullName>
    </submittedName>
</protein>
<feature type="binding site" evidence="5">
    <location>
        <position position="142"/>
    </location>
    <ligand>
        <name>NAD(+)</name>
        <dbReference type="ChEBI" id="CHEBI:57540"/>
    </ligand>
</feature>
<evidence type="ECO:0000256" key="5">
    <source>
        <dbReference type="PIRSR" id="PIRSR000105-2"/>
    </source>
</evidence>
<dbReference type="Proteomes" id="UP000616608">
    <property type="component" value="Unassembled WGS sequence"/>
</dbReference>
<comment type="similarity">
    <text evidence="2">Belongs to the 3-hydroxyacyl-CoA dehydrogenase family.</text>
</comment>
<evidence type="ECO:0000259" key="6">
    <source>
        <dbReference type="Pfam" id="PF00725"/>
    </source>
</evidence>
<evidence type="ECO:0000313" key="9">
    <source>
        <dbReference type="Proteomes" id="UP000616608"/>
    </source>
</evidence>
<dbReference type="RefSeq" id="WP_188613335.1">
    <property type="nucleotide sequence ID" value="NZ_BMJT01000001.1"/>
</dbReference>
<dbReference type="InterPro" id="IPR036291">
    <property type="entry name" value="NAD(P)-bd_dom_sf"/>
</dbReference>
<keyword evidence="9" id="KW-1185">Reference proteome</keyword>
<organism evidence="8 9">
    <name type="scientific">Lysinibacillus alkalisoli</name>
    <dbReference type="NCBI Taxonomy" id="1911548"/>
    <lineage>
        <taxon>Bacteria</taxon>
        <taxon>Bacillati</taxon>
        <taxon>Bacillota</taxon>
        <taxon>Bacilli</taxon>
        <taxon>Bacillales</taxon>
        <taxon>Bacillaceae</taxon>
        <taxon>Lysinibacillus</taxon>
    </lineage>
</organism>
<dbReference type="GO" id="GO:0006631">
    <property type="term" value="P:fatty acid metabolic process"/>
    <property type="evidence" value="ECO:0007669"/>
    <property type="project" value="InterPro"/>
</dbReference>
<dbReference type="SUPFAM" id="SSF48179">
    <property type="entry name" value="6-phosphogluconate dehydrogenase C-terminal domain-like"/>
    <property type="match status" value="1"/>
</dbReference>
<reference evidence="8" key="1">
    <citation type="journal article" date="2014" name="Int. J. Syst. Evol. Microbiol.">
        <title>Complete genome sequence of Corynebacterium casei LMG S-19264T (=DSM 44701T), isolated from a smear-ripened cheese.</title>
        <authorList>
            <consortium name="US DOE Joint Genome Institute (JGI-PGF)"/>
            <person name="Walter F."/>
            <person name="Albersmeier A."/>
            <person name="Kalinowski J."/>
            <person name="Ruckert C."/>
        </authorList>
    </citation>
    <scope>NUCLEOTIDE SEQUENCE</scope>
    <source>
        <strain evidence="8">CGMCC 1.15760</strain>
    </source>
</reference>
<feature type="binding site" evidence="5">
    <location>
        <position position="90"/>
    </location>
    <ligand>
        <name>NAD(+)</name>
        <dbReference type="ChEBI" id="CHEBI:57540"/>
    </ligand>
</feature>
<evidence type="ECO:0000313" key="8">
    <source>
        <dbReference type="EMBL" id="GGG12863.1"/>
    </source>
</evidence>
<proteinExistence type="inferred from homology"/>
<sequence>MKNLGVLGSGTMGFGIAFYFAIHDYQTLVYDVNDEALNKAKEKYDVYYDLFLQQGYPLLVTKEQGRANLTWTTDVTAFTESDLIIESVVEVLPIKQQLFQALDGIVKEEAILASNTSSFTLSSIMQDVERMKNRVLLTHFFNPAQIVPLVELLSGEHTAPEVMTKVHAFFEKINKTPVTIKKELPGLVANRIQTALAREALALVEDGVISMDDLEKVLFDGPGFRYATSGLLKIMDFGGLDVWDKVLTNLQGEIESSVRPFPMIKERVAKEKYGIKTGEGFFTYPGGSFDELVLVRDGELLQHLLHTHHVQKEEK</sequence>
<dbReference type="InterPro" id="IPR006108">
    <property type="entry name" value="3HC_DH_C"/>
</dbReference>
<feature type="domain" description="3-hydroxyacyl-CoA dehydrogenase NAD binding" evidence="7">
    <location>
        <begin position="4"/>
        <end position="181"/>
    </location>
</feature>
<feature type="site" description="Important for catalytic activity" evidence="4">
    <location>
        <position position="139"/>
    </location>
</feature>
<dbReference type="GO" id="GO:0070403">
    <property type="term" value="F:NAD+ binding"/>
    <property type="evidence" value="ECO:0007669"/>
    <property type="project" value="InterPro"/>
</dbReference>
<dbReference type="PIRSF" id="PIRSF000105">
    <property type="entry name" value="HCDH"/>
    <property type="match status" value="1"/>
</dbReference>
<dbReference type="InterPro" id="IPR008927">
    <property type="entry name" value="6-PGluconate_DH-like_C_sf"/>
</dbReference>
<feature type="binding site" evidence="5">
    <location>
        <position position="95"/>
    </location>
    <ligand>
        <name>NAD(+)</name>
        <dbReference type="ChEBI" id="CHEBI:57540"/>
    </ligand>
</feature>
<evidence type="ECO:0000259" key="7">
    <source>
        <dbReference type="Pfam" id="PF02737"/>
    </source>
</evidence>
<dbReference type="Pfam" id="PF02737">
    <property type="entry name" value="3HCDH_N"/>
    <property type="match status" value="1"/>
</dbReference>
<comment type="caution">
    <text evidence="8">The sequence shown here is derived from an EMBL/GenBank/DDBJ whole genome shotgun (WGS) entry which is preliminary data.</text>
</comment>
<dbReference type="Pfam" id="PF00725">
    <property type="entry name" value="3HCDH"/>
    <property type="match status" value="1"/>
</dbReference>
<gene>
    <name evidence="8" type="primary">hbd</name>
    <name evidence="8" type="ORF">GCM10007425_03990</name>
</gene>
<dbReference type="EMBL" id="BMJT01000001">
    <property type="protein sequence ID" value="GGG12863.1"/>
    <property type="molecule type" value="Genomic_DNA"/>
</dbReference>
<dbReference type="AlphaFoldDB" id="A0A917FVS3"/>
<evidence type="ECO:0000256" key="1">
    <source>
        <dbReference type="ARBA" id="ARBA00005086"/>
    </source>
</evidence>
<dbReference type="InterPro" id="IPR013328">
    <property type="entry name" value="6PGD_dom2"/>
</dbReference>
<dbReference type="GO" id="GO:0016616">
    <property type="term" value="F:oxidoreductase activity, acting on the CH-OH group of donors, NAD or NADP as acceptor"/>
    <property type="evidence" value="ECO:0007669"/>
    <property type="project" value="InterPro"/>
</dbReference>
<feature type="binding site" evidence="5">
    <location>
        <position position="276"/>
    </location>
    <ligand>
        <name>NAD(+)</name>
        <dbReference type="ChEBI" id="CHEBI:57540"/>
    </ligand>
</feature>
<comment type="pathway">
    <text evidence="1">Lipid metabolism; butanoate metabolism.</text>
</comment>
<feature type="binding site" evidence="5">
    <location>
        <position position="117"/>
    </location>
    <ligand>
        <name>NAD(+)</name>
        <dbReference type="ChEBI" id="CHEBI:57540"/>
    </ligand>
</feature>
<name>A0A917FVS3_9BACI</name>
<dbReference type="InterPro" id="IPR006176">
    <property type="entry name" value="3-OHacyl-CoA_DH_NAD-bd"/>
</dbReference>
<dbReference type="InterPro" id="IPR022694">
    <property type="entry name" value="3-OHacyl-CoA_DH"/>
</dbReference>
<keyword evidence="3" id="KW-0560">Oxidoreductase</keyword>
<dbReference type="PANTHER" id="PTHR48075:SF5">
    <property type="entry name" value="3-HYDROXYBUTYRYL-COA DEHYDROGENASE"/>
    <property type="match status" value="1"/>
</dbReference>
<feature type="binding site" evidence="5">
    <location>
        <position position="31"/>
    </location>
    <ligand>
        <name>NAD(+)</name>
        <dbReference type="ChEBI" id="CHEBI:57540"/>
    </ligand>
</feature>
<keyword evidence="5" id="KW-0520">NAD</keyword>
<feature type="binding site" evidence="5">
    <location>
        <begin position="8"/>
        <end position="13"/>
    </location>
    <ligand>
        <name>NAD(+)</name>
        <dbReference type="ChEBI" id="CHEBI:57540"/>
    </ligand>
</feature>
<reference evidence="8" key="2">
    <citation type="submission" date="2020-09" db="EMBL/GenBank/DDBJ databases">
        <authorList>
            <person name="Sun Q."/>
            <person name="Zhou Y."/>
        </authorList>
    </citation>
    <scope>NUCLEOTIDE SEQUENCE</scope>
    <source>
        <strain evidence="8">CGMCC 1.15760</strain>
    </source>
</reference>
<feature type="domain" description="3-hydroxyacyl-CoA dehydrogenase C-terminal" evidence="6">
    <location>
        <begin position="186"/>
        <end position="284"/>
    </location>
</feature>
<dbReference type="PANTHER" id="PTHR48075">
    <property type="entry name" value="3-HYDROXYACYL-COA DEHYDROGENASE FAMILY PROTEIN"/>
    <property type="match status" value="1"/>
</dbReference>
<evidence type="ECO:0000256" key="2">
    <source>
        <dbReference type="ARBA" id="ARBA00009463"/>
    </source>
</evidence>
<dbReference type="Gene3D" id="3.40.50.720">
    <property type="entry name" value="NAD(P)-binding Rossmann-like Domain"/>
    <property type="match status" value="1"/>
</dbReference>
<dbReference type="SUPFAM" id="SSF51735">
    <property type="entry name" value="NAD(P)-binding Rossmann-fold domains"/>
    <property type="match status" value="1"/>
</dbReference>
<evidence type="ECO:0000256" key="3">
    <source>
        <dbReference type="ARBA" id="ARBA00023002"/>
    </source>
</evidence>
<evidence type="ECO:0000256" key="4">
    <source>
        <dbReference type="PIRSR" id="PIRSR000105-1"/>
    </source>
</evidence>